<accession>A0A4D4J7M4</accession>
<evidence type="ECO:0000256" key="5">
    <source>
        <dbReference type="ARBA" id="ARBA00022723"/>
    </source>
</evidence>
<reference evidence="14" key="1">
    <citation type="submission" date="2019-04" db="EMBL/GenBank/DDBJ databases">
        <title>Draft genome sequence of Pseudonocardiaceae bacterium SL3-2-4.</title>
        <authorList>
            <person name="Ningsih F."/>
            <person name="Yokota A."/>
            <person name="Sakai Y."/>
            <person name="Nanatani K."/>
            <person name="Yabe S."/>
            <person name="Oetari A."/>
            <person name="Sjamsuridzal W."/>
        </authorList>
    </citation>
    <scope>NUCLEOTIDE SEQUENCE [LARGE SCALE GENOMIC DNA]</scope>
    <source>
        <strain evidence="14">SL3-2-4</strain>
    </source>
</reference>
<dbReference type="Proteomes" id="UP000298860">
    <property type="component" value="Unassembled WGS sequence"/>
</dbReference>
<gene>
    <name evidence="13" type="ORF">GTS_15900</name>
</gene>
<dbReference type="InterPro" id="IPR000086">
    <property type="entry name" value="NUDIX_hydrolase_dom"/>
</dbReference>
<dbReference type="GO" id="GO:0006260">
    <property type="term" value="P:DNA replication"/>
    <property type="evidence" value="ECO:0007669"/>
    <property type="project" value="UniProtKB-KW"/>
</dbReference>
<evidence type="ECO:0000256" key="1">
    <source>
        <dbReference type="ARBA" id="ARBA00001946"/>
    </source>
</evidence>
<dbReference type="CDD" id="cd03425">
    <property type="entry name" value="NUDIX_MutT_NudA_like"/>
    <property type="match status" value="1"/>
</dbReference>
<dbReference type="EC" id="3.6.1.55" evidence="11"/>
<dbReference type="InterPro" id="IPR020476">
    <property type="entry name" value="Nudix_hydrolase"/>
</dbReference>
<name>A0A4D4J7M4_9PSEU</name>
<dbReference type="InterPro" id="IPR015797">
    <property type="entry name" value="NUDIX_hydrolase-like_dom_sf"/>
</dbReference>
<dbReference type="SUPFAM" id="SSF55961">
    <property type="entry name" value="Bet v1-like"/>
    <property type="match status" value="1"/>
</dbReference>
<dbReference type="GO" id="GO:0008413">
    <property type="term" value="F:8-oxo-7,8-dihydroguanosine triphosphate pyrophosphatase activity"/>
    <property type="evidence" value="ECO:0007669"/>
    <property type="project" value="TreeGrafter"/>
</dbReference>
<evidence type="ECO:0000313" key="13">
    <source>
        <dbReference type="EMBL" id="GDY29957.1"/>
    </source>
</evidence>
<dbReference type="Pfam" id="PF00293">
    <property type="entry name" value="NUDIX"/>
    <property type="match status" value="1"/>
</dbReference>
<dbReference type="GO" id="GO:0044715">
    <property type="term" value="F:8-oxo-dGDP phosphatase activity"/>
    <property type="evidence" value="ECO:0007669"/>
    <property type="project" value="TreeGrafter"/>
</dbReference>
<dbReference type="GO" id="GO:0006281">
    <property type="term" value="P:DNA repair"/>
    <property type="evidence" value="ECO:0007669"/>
    <property type="project" value="UniProtKB-KW"/>
</dbReference>
<evidence type="ECO:0000256" key="9">
    <source>
        <dbReference type="ARBA" id="ARBA00023204"/>
    </source>
</evidence>
<evidence type="ECO:0000256" key="4">
    <source>
        <dbReference type="ARBA" id="ARBA00022705"/>
    </source>
</evidence>
<keyword evidence="6" id="KW-0227">DNA damage</keyword>
<dbReference type="InterPro" id="IPR047127">
    <property type="entry name" value="MutT-like"/>
</dbReference>
<evidence type="ECO:0000259" key="12">
    <source>
        <dbReference type="PROSITE" id="PS51462"/>
    </source>
</evidence>
<keyword evidence="5" id="KW-0479">Metal-binding</keyword>
<dbReference type="GO" id="GO:0046872">
    <property type="term" value="F:metal ion binding"/>
    <property type="evidence" value="ECO:0007669"/>
    <property type="project" value="UniProtKB-KW"/>
</dbReference>
<keyword evidence="3" id="KW-0515">Mutator protein</keyword>
<comment type="cofactor">
    <cofactor evidence="1">
        <name>Mg(2+)</name>
        <dbReference type="ChEBI" id="CHEBI:18420"/>
    </cofactor>
</comment>
<dbReference type="GO" id="GO:0035539">
    <property type="term" value="F:8-oxo-7,8-dihydrodeoxyguanosine triphosphate pyrophosphatase activity"/>
    <property type="evidence" value="ECO:0007669"/>
    <property type="project" value="UniProtKB-EC"/>
</dbReference>
<dbReference type="PROSITE" id="PS51462">
    <property type="entry name" value="NUDIX"/>
    <property type="match status" value="1"/>
</dbReference>
<evidence type="ECO:0000256" key="8">
    <source>
        <dbReference type="ARBA" id="ARBA00022842"/>
    </source>
</evidence>
<sequence>MLAAALRDSGPLGGTGPCVHGGMWQAAGVVRAGVARGWCGAGLVWCGAGVVRGWCGAGLVWCGAPAGMSRRAGRIVRVTTLRDTVFVPASARAVAAAALDAELFAGSAARAGCWVRRTRGAGRVLAVGDELRLSLPVAPRGPRVPIPLRVVRAGTAGFAVTAIGGPLRTFELCTELVETAGGVLAAGTVRFLVTGGPSGALAGRLLRRPVRRLLAARTAALRDGAPRWASAPVVVGAAIVRDGWLLAQQRRYPRRDAGRWELPGGRVEDGEPDAAALTRECREELGVDVWIGGPVGPDLPLPGDLLLRVYAAEVVGAAEPAALEHRAVRWVTAGELAELDWLDADRALLPALRALLR</sequence>
<comment type="similarity">
    <text evidence="2">Belongs to the Nudix hydrolase family.</text>
</comment>
<evidence type="ECO:0000256" key="3">
    <source>
        <dbReference type="ARBA" id="ARBA00022457"/>
    </source>
</evidence>
<keyword evidence="9" id="KW-0234">DNA repair</keyword>
<dbReference type="Gene3D" id="3.90.79.10">
    <property type="entry name" value="Nucleoside Triphosphate Pyrophosphohydrolase"/>
    <property type="match status" value="1"/>
</dbReference>
<proteinExistence type="inferred from homology"/>
<evidence type="ECO:0000256" key="7">
    <source>
        <dbReference type="ARBA" id="ARBA00022801"/>
    </source>
</evidence>
<evidence type="ECO:0000313" key="14">
    <source>
        <dbReference type="Proteomes" id="UP000298860"/>
    </source>
</evidence>
<dbReference type="PANTHER" id="PTHR47707:SF1">
    <property type="entry name" value="NUDIX HYDROLASE FAMILY PROTEIN"/>
    <property type="match status" value="1"/>
</dbReference>
<keyword evidence="4" id="KW-0235">DNA replication</keyword>
<evidence type="ECO:0000256" key="10">
    <source>
        <dbReference type="ARBA" id="ARBA00035861"/>
    </source>
</evidence>
<dbReference type="EMBL" id="BJFL01000005">
    <property type="protein sequence ID" value="GDY29957.1"/>
    <property type="molecule type" value="Genomic_DNA"/>
</dbReference>
<feature type="domain" description="Nudix hydrolase" evidence="12">
    <location>
        <begin position="230"/>
        <end position="356"/>
    </location>
</feature>
<dbReference type="SUPFAM" id="SSF55811">
    <property type="entry name" value="Nudix"/>
    <property type="match status" value="1"/>
</dbReference>
<protein>
    <recommendedName>
        <fullName evidence="11">8-oxo-dGTP diphosphatase</fullName>
        <ecNumber evidence="11">3.6.1.55</ecNumber>
    </recommendedName>
</protein>
<keyword evidence="8" id="KW-0460">Magnesium</keyword>
<evidence type="ECO:0000256" key="11">
    <source>
        <dbReference type="ARBA" id="ARBA00038905"/>
    </source>
</evidence>
<keyword evidence="7" id="KW-0378">Hydrolase</keyword>
<dbReference type="AlphaFoldDB" id="A0A4D4J7M4"/>
<comment type="caution">
    <text evidence="13">The sequence shown here is derived from an EMBL/GenBank/DDBJ whole genome shotgun (WGS) entry which is preliminary data.</text>
</comment>
<keyword evidence="14" id="KW-1185">Reference proteome</keyword>
<comment type="catalytic activity">
    <reaction evidence="10">
        <text>8-oxo-dGTP + H2O = 8-oxo-dGMP + diphosphate + H(+)</text>
        <dbReference type="Rhea" id="RHEA:31575"/>
        <dbReference type="ChEBI" id="CHEBI:15377"/>
        <dbReference type="ChEBI" id="CHEBI:15378"/>
        <dbReference type="ChEBI" id="CHEBI:33019"/>
        <dbReference type="ChEBI" id="CHEBI:63224"/>
        <dbReference type="ChEBI" id="CHEBI:77896"/>
        <dbReference type="EC" id="3.6.1.55"/>
    </reaction>
</comment>
<evidence type="ECO:0000256" key="2">
    <source>
        <dbReference type="ARBA" id="ARBA00005582"/>
    </source>
</evidence>
<dbReference type="GO" id="GO:0044716">
    <property type="term" value="F:8-oxo-GDP phosphatase activity"/>
    <property type="evidence" value="ECO:0007669"/>
    <property type="project" value="TreeGrafter"/>
</dbReference>
<organism evidence="13 14">
    <name type="scientific">Gandjariella thermophila</name>
    <dbReference type="NCBI Taxonomy" id="1931992"/>
    <lineage>
        <taxon>Bacteria</taxon>
        <taxon>Bacillati</taxon>
        <taxon>Actinomycetota</taxon>
        <taxon>Actinomycetes</taxon>
        <taxon>Pseudonocardiales</taxon>
        <taxon>Pseudonocardiaceae</taxon>
        <taxon>Gandjariella</taxon>
    </lineage>
</organism>
<dbReference type="PRINTS" id="PR00502">
    <property type="entry name" value="NUDIXFAMILY"/>
</dbReference>
<dbReference type="PANTHER" id="PTHR47707">
    <property type="entry name" value="8-OXO-DGTP DIPHOSPHATASE"/>
    <property type="match status" value="1"/>
</dbReference>
<evidence type="ECO:0000256" key="6">
    <source>
        <dbReference type="ARBA" id="ARBA00022763"/>
    </source>
</evidence>